<evidence type="ECO:0000313" key="2">
    <source>
        <dbReference type="Proteomes" id="UP001558613"/>
    </source>
</evidence>
<dbReference type="Proteomes" id="UP001558613">
    <property type="component" value="Unassembled WGS sequence"/>
</dbReference>
<sequence length="133" mass="14285">MRGLKKRFMEDITVPVLYEDDPCHDLENRPHLCLCPSPQLHRLTLPLSSGGKDSSCPAPSGLFNTGSSISGAAFGLNGIAGWDKVQDLAGYLVGLREAPYLTDLQVTAAIQLWTLSLIRTNSGSTISLDISLS</sequence>
<organism evidence="1 2">
    <name type="scientific">Cirrhinus molitorella</name>
    <name type="common">mud carp</name>
    <dbReference type="NCBI Taxonomy" id="172907"/>
    <lineage>
        <taxon>Eukaryota</taxon>
        <taxon>Metazoa</taxon>
        <taxon>Chordata</taxon>
        <taxon>Craniata</taxon>
        <taxon>Vertebrata</taxon>
        <taxon>Euteleostomi</taxon>
        <taxon>Actinopterygii</taxon>
        <taxon>Neopterygii</taxon>
        <taxon>Teleostei</taxon>
        <taxon>Ostariophysi</taxon>
        <taxon>Cypriniformes</taxon>
        <taxon>Cyprinidae</taxon>
        <taxon>Labeoninae</taxon>
        <taxon>Labeonini</taxon>
        <taxon>Cirrhinus</taxon>
    </lineage>
</organism>
<dbReference type="EMBL" id="JAYMGO010000011">
    <property type="protein sequence ID" value="KAL1264932.1"/>
    <property type="molecule type" value="Genomic_DNA"/>
</dbReference>
<keyword evidence="2" id="KW-1185">Reference proteome</keyword>
<name>A0ABR3MIP2_9TELE</name>
<comment type="caution">
    <text evidence="1">The sequence shown here is derived from an EMBL/GenBank/DDBJ whole genome shotgun (WGS) entry which is preliminary data.</text>
</comment>
<reference evidence="1 2" key="1">
    <citation type="submission" date="2023-09" db="EMBL/GenBank/DDBJ databases">
        <authorList>
            <person name="Wang M."/>
        </authorList>
    </citation>
    <scope>NUCLEOTIDE SEQUENCE [LARGE SCALE GENOMIC DNA]</scope>
    <source>
        <strain evidence="1">GT-2023</strain>
        <tissue evidence="1">Liver</tissue>
    </source>
</reference>
<proteinExistence type="predicted"/>
<protein>
    <submittedName>
        <fullName evidence="1">Uncharacterized protein</fullName>
    </submittedName>
</protein>
<accession>A0ABR3MIP2</accession>
<gene>
    <name evidence="1" type="ORF">QQF64_002959</name>
</gene>
<evidence type="ECO:0000313" key="1">
    <source>
        <dbReference type="EMBL" id="KAL1264932.1"/>
    </source>
</evidence>